<keyword evidence="10" id="KW-1089">Inhibition of host MDA5 by virus</keyword>
<evidence type="ECO:0000256" key="4">
    <source>
        <dbReference type="ARBA" id="ARBA00022581"/>
    </source>
</evidence>
<feature type="domain" description="Paramyxovirinae protein V zinc-binding" evidence="13">
    <location>
        <begin position="175"/>
        <end position="217"/>
    </location>
</feature>
<sequence>MSFEMSEEEINELLETGMASADAALTALNLNQAAKPDSGHLNDHNYTKLNPNQPQKIPIMVQEPQIERKIAQPLYPSLTGTEPNDQPKFTMVSSAPQTGLILSGPEKPPAAPTSRSDDLTSMAKKNLLSQNQDPMWSSTNPAGNKGSAPFKRGKPFRGCTKARPPLYYGHRREYSISWVGGETTVLEWCNPVCSPIKPVPSVEKCRCGFCPAKCELCI</sequence>
<evidence type="ECO:0000313" key="14">
    <source>
        <dbReference type="EMBL" id="UCZ51385.1"/>
    </source>
</evidence>
<keyword evidence="3" id="KW-0691">RNA editing</keyword>
<evidence type="ECO:0000256" key="7">
    <source>
        <dbReference type="ARBA" id="ARBA00022830"/>
    </source>
</evidence>
<evidence type="ECO:0000256" key="1">
    <source>
        <dbReference type="ARBA" id="ARBA00005355"/>
    </source>
</evidence>
<feature type="compositionally biased region" description="Basic and acidic residues" evidence="12">
    <location>
        <begin position="37"/>
        <end position="46"/>
    </location>
</feature>
<keyword evidence="8" id="KW-0862">Zinc</keyword>
<evidence type="ECO:0000256" key="5">
    <source>
        <dbReference type="ARBA" id="ARBA00022632"/>
    </source>
</evidence>
<evidence type="ECO:0000256" key="11">
    <source>
        <dbReference type="ARBA" id="ARBA00023280"/>
    </source>
</evidence>
<keyword evidence="4" id="KW-0945">Host-virus interaction</keyword>
<dbReference type="InterPro" id="IPR024279">
    <property type="entry name" value="Paramyx_V_Zn-bd"/>
</dbReference>
<dbReference type="GO" id="GO:0039554">
    <property type="term" value="P:symbiont-mediated suppression of host cytoplasmic pattern recognition receptor signaling pathway via inhibition of MDA-5 activity"/>
    <property type="evidence" value="ECO:0007669"/>
    <property type="project" value="UniProtKB-KW"/>
</dbReference>
<keyword evidence="6" id="KW-0479">Metal-binding</keyword>
<dbReference type="GO" id="GO:0039502">
    <property type="term" value="P:symbiont-mediated suppression of host type I interferon-mediated signaling pathway"/>
    <property type="evidence" value="ECO:0007669"/>
    <property type="project" value="UniProtKB-KW"/>
</dbReference>
<dbReference type="GO" id="GO:0046872">
    <property type="term" value="F:metal ion binding"/>
    <property type="evidence" value="ECO:0007669"/>
    <property type="project" value="UniProtKB-KW"/>
</dbReference>
<dbReference type="Gene3D" id="4.10.80.340">
    <property type="match status" value="1"/>
</dbReference>
<protein>
    <submittedName>
        <fullName evidence="14">V</fullName>
    </submittedName>
</protein>
<evidence type="ECO:0000256" key="12">
    <source>
        <dbReference type="SAM" id="MobiDB-lite"/>
    </source>
</evidence>
<keyword evidence="11" id="KW-0899">Viral immunoevasion</keyword>
<proteinExistence type="inferred from homology"/>
<dbReference type="EMBL" id="MZ355765">
    <property type="protein sequence ID" value="UCZ51385.1"/>
    <property type="molecule type" value="Viral_cRNA"/>
</dbReference>
<evidence type="ECO:0000256" key="9">
    <source>
        <dbReference type="ARBA" id="ARBA00023258"/>
    </source>
</evidence>
<dbReference type="Pfam" id="PF13008">
    <property type="entry name" value="zf-Paramyx-P"/>
    <property type="match status" value="1"/>
</dbReference>
<comment type="similarity">
    <text evidence="1">Belongs to the paramyxoviruses V protein family.</text>
</comment>
<keyword evidence="5" id="KW-1090">Inhibition of host innate immune response by virus</keyword>
<feature type="compositionally biased region" description="Polar residues" evidence="12">
    <location>
        <begin position="127"/>
        <end position="142"/>
    </location>
</feature>
<evidence type="ECO:0000256" key="8">
    <source>
        <dbReference type="ARBA" id="ARBA00022833"/>
    </source>
</evidence>
<keyword evidence="2" id="KW-1113">Inhibition of host RLR pathway by virus</keyword>
<reference evidence="14" key="2">
    <citation type="submission" date="2021-06" db="EMBL/GenBank/DDBJ databases">
        <authorList>
            <person name="Hause B."/>
        </authorList>
    </citation>
    <scope>NUCLEOTIDE SEQUENCE</scope>
    <source>
        <strain evidence="14">6931</strain>
    </source>
</reference>
<name>A0A8K1NFB5_9MONO</name>
<evidence type="ECO:0000256" key="2">
    <source>
        <dbReference type="ARBA" id="ARBA00022482"/>
    </source>
</evidence>
<organism evidence="14">
    <name type="scientific">Eptesicus fuscus orthorubulavirus</name>
    <dbReference type="NCBI Taxonomy" id="2884705"/>
    <lineage>
        <taxon>Viruses</taxon>
        <taxon>Riboviria</taxon>
        <taxon>Orthornavirae</taxon>
        <taxon>Negarnaviricota</taxon>
        <taxon>Haploviricotina</taxon>
        <taxon>Monjiviricetes</taxon>
        <taxon>Mononegavirales</taxon>
        <taxon>Paramyxoviridae</taxon>
        <taxon>Rubulavirinae</taxon>
        <taxon>Orthorubulavirus</taxon>
    </lineage>
</organism>
<reference evidence="14" key="1">
    <citation type="journal article" date="2021" name="Microbiol. Spectr.">
        <title>Eptesicus fuscus Orthorubulavirus, a Close Relative of Human Parainfluenza Virus 4, Discovered in a Bat in South Dakota.</title>
        <authorList>
            <person name="Hause B.M."/>
            <person name="Nelson E."/>
            <person name="Christopher-Hennings J."/>
        </authorList>
    </citation>
    <scope>NUCLEOTIDE SEQUENCE</scope>
    <source>
        <strain evidence="14">6931</strain>
    </source>
</reference>
<evidence type="ECO:0000256" key="10">
    <source>
        <dbReference type="ARBA" id="ARBA00023260"/>
    </source>
</evidence>
<evidence type="ECO:0000259" key="13">
    <source>
        <dbReference type="Pfam" id="PF13008"/>
    </source>
</evidence>
<evidence type="ECO:0000256" key="3">
    <source>
        <dbReference type="ARBA" id="ARBA00022495"/>
    </source>
</evidence>
<feature type="region of interest" description="Disordered" evidence="12">
    <location>
        <begin position="35"/>
        <end position="54"/>
    </location>
</feature>
<evidence type="ECO:0000256" key="6">
    <source>
        <dbReference type="ARBA" id="ARBA00022723"/>
    </source>
</evidence>
<accession>A0A8K1NFB5</accession>
<keyword evidence="9" id="KW-0922">Interferon antiviral system evasion</keyword>
<feature type="region of interest" description="Disordered" evidence="12">
    <location>
        <begin position="98"/>
        <end position="155"/>
    </location>
</feature>
<keyword evidence="7" id="KW-1114">Inhibition of host interferon signaling pathway by virus</keyword>